<evidence type="ECO:0000313" key="2">
    <source>
        <dbReference type="EMBL" id="CAA7056903.1"/>
    </source>
</evidence>
<dbReference type="PANTHER" id="PTHR33116">
    <property type="entry name" value="REVERSE TRANSCRIPTASE ZINC-BINDING DOMAIN-CONTAINING PROTEIN-RELATED-RELATED"/>
    <property type="match status" value="1"/>
</dbReference>
<dbReference type="Proteomes" id="UP000467841">
    <property type="component" value="Unassembled WGS sequence"/>
</dbReference>
<dbReference type="SUPFAM" id="SSF56672">
    <property type="entry name" value="DNA/RNA polymerases"/>
    <property type="match status" value="1"/>
</dbReference>
<sequence length="920" mass="105684">MNERLVKEVTDLEIKEAVFSIKPGSAPGPDGMTGLFFQQFWHVIGKEVVAEVKLFFQTGLFPKEWNFTHICLLPKIIEAKEMSDLRPINLCSVLYKIVSKIMVKRMQPLLGQIVSVNQSAFVSERLISDNIIIAHELVHGLRTHRKISEEYMAIKSDMSKAYDRVEWGYLRALLTALGFHSEWVKWTMFCVTAVSYSVLINDQPHGIITPQRGLRQGDPLSPFLFVLCTEVLSHLLNRAESRGDLQGIRFQEEGPSVHHLLFADDSLFLCRANDQDCETLKGILSVYGNATGQMVNQAKSSITFGKNISKDQRKRIQDKHLIVNEGGAGSYLGLPECFSGSKVKLFDYIKEKVQDRVSGWFTRTLSQGGKEVLMKSVLSAMPVYAMSCFKLPKATCDNLRSVMANFWWSAVEHKRKIHWVSWEKLCLPKHLGGMGFRDIADFNQALLAKQAWKFLQDPNSLVARLLKSRYFPKSSFLSAIVGSRPSYAWRSIVWGRELLEKGIRKRVGNGSTVSVWTDKWIMDGILRPPWRMVFPFNVNLLARELINPQSRRWDERKLRETFFPEDVERILKEQPEREEAGFLPSLNDLKMRVWSLKTTSKIQNFLWKVLSGAVSVVDKLKERGMVIDSICQACGMPGESINHVLFSCSISRQIWAMSDFPFPENGFGESIYANIHHLMSQCQNERVHSEIKKRFPWVLWFIWKNRNFFLFENKSLDTRTIMGKIIEEMELWFLAQEVEERDEGSRSETVVKVAKNWRPPPIPWLKCNVAGVWSEAKQLGGMAWVLRDEEGKVLLHSRSAWAGIKSKAECSFRCLTWAAESLLVHGVKRVVFASEDSDLVQSLTRPIVWPSFRLQTSDLYHVLTNFRCWRMEQEVRCTNRGAFLIARSVIKENRMQAYVARGPPPWLKLIFDSEKVLPSV</sequence>
<proteinExistence type="predicted"/>
<gene>
    <name evidence="2" type="ORF">MERR_LOCUS44139</name>
</gene>
<dbReference type="GO" id="GO:0003676">
    <property type="term" value="F:nucleic acid binding"/>
    <property type="evidence" value="ECO:0007669"/>
    <property type="project" value="InterPro"/>
</dbReference>
<accession>A0A6D2KWQ7</accession>
<keyword evidence="3" id="KW-1185">Reference proteome</keyword>
<dbReference type="PANTHER" id="PTHR33116:SF86">
    <property type="entry name" value="REVERSE TRANSCRIPTASE DOMAIN-CONTAINING PROTEIN"/>
    <property type="match status" value="1"/>
</dbReference>
<dbReference type="InterPro" id="IPR002156">
    <property type="entry name" value="RNaseH_domain"/>
</dbReference>
<protein>
    <recommendedName>
        <fullName evidence="1">Reverse transcriptase domain-containing protein</fullName>
    </recommendedName>
</protein>
<organism evidence="2 3">
    <name type="scientific">Microthlaspi erraticum</name>
    <dbReference type="NCBI Taxonomy" id="1685480"/>
    <lineage>
        <taxon>Eukaryota</taxon>
        <taxon>Viridiplantae</taxon>
        <taxon>Streptophyta</taxon>
        <taxon>Embryophyta</taxon>
        <taxon>Tracheophyta</taxon>
        <taxon>Spermatophyta</taxon>
        <taxon>Magnoliopsida</taxon>
        <taxon>eudicotyledons</taxon>
        <taxon>Gunneridae</taxon>
        <taxon>Pentapetalae</taxon>
        <taxon>rosids</taxon>
        <taxon>malvids</taxon>
        <taxon>Brassicales</taxon>
        <taxon>Brassicaceae</taxon>
        <taxon>Coluteocarpeae</taxon>
        <taxon>Microthlaspi</taxon>
    </lineage>
</organism>
<dbReference type="EMBL" id="CACVBM020001662">
    <property type="protein sequence ID" value="CAA7056903.1"/>
    <property type="molecule type" value="Genomic_DNA"/>
</dbReference>
<dbReference type="PROSITE" id="PS50878">
    <property type="entry name" value="RT_POL"/>
    <property type="match status" value="1"/>
</dbReference>
<dbReference type="CDD" id="cd01650">
    <property type="entry name" value="RT_nLTR_like"/>
    <property type="match status" value="1"/>
</dbReference>
<name>A0A6D2KWQ7_9BRAS</name>
<evidence type="ECO:0000259" key="1">
    <source>
        <dbReference type="PROSITE" id="PS50878"/>
    </source>
</evidence>
<dbReference type="AlphaFoldDB" id="A0A6D2KWQ7"/>
<reference evidence="2" key="1">
    <citation type="submission" date="2020-01" db="EMBL/GenBank/DDBJ databases">
        <authorList>
            <person name="Mishra B."/>
        </authorList>
    </citation>
    <scope>NUCLEOTIDE SEQUENCE [LARGE SCALE GENOMIC DNA]</scope>
</reference>
<comment type="caution">
    <text evidence="2">The sequence shown here is derived from an EMBL/GenBank/DDBJ whole genome shotgun (WGS) entry which is preliminary data.</text>
</comment>
<feature type="domain" description="Reverse transcriptase" evidence="1">
    <location>
        <begin position="54"/>
        <end position="336"/>
    </location>
</feature>
<dbReference type="InterPro" id="IPR000477">
    <property type="entry name" value="RT_dom"/>
</dbReference>
<dbReference type="Pfam" id="PF13456">
    <property type="entry name" value="RVT_3"/>
    <property type="match status" value="1"/>
</dbReference>
<dbReference type="GO" id="GO:0004523">
    <property type="term" value="F:RNA-DNA hybrid ribonuclease activity"/>
    <property type="evidence" value="ECO:0007669"/>
    <property type="project" value="InterPro"/>
</dbReference>
<dbReference type="Pfam" id="PF00078">
    <property type="entry name" value="RVT_1"/>
    <property type="match status" value="1"/>
</dbReference>
<dbReference type="Pfam" id="PF13966">
    <property type="entry name" value="zf-RVT"/>
    <property type="match status" value="1"/>
</dbReference>
<dbReference type="InterPro" id="IPR026960">
    <property type="entry name" value="RVT-Znf"/>
</dbReference>
<dbReference type="InterPro" id="IPR043502">
    <property type="entry name" value="DNA/RNA_pol_sf"/>
</dbReference>
<evidence type="ECO:0000313" key="3">
    <source>
        <dbReference type="Proteomes" id="UP000467841"/>
    </source>
</evidence>
<dbReference type="OrthoDB" id="1110845at2759"/>